<organism evidence="3 4">
    <name type="scientific">Amycolatopsis rubida</name>
    <dbReference type="NCBI Taxonomy" id="112413"/>
    <lineage>
        <taxon>Bacteria</taxon>
        <taxon>Bacillati</taxon>
        <taxon>Actinomycetota</taxon>
        <taxon>Actinomycetes</taxon>
        <taxon>Pseudonocardiales</taxon>
        <taxon>Pseudonocardiaceae</taxon>
        <taxon>Amycolatopsis</taxon>
    </lineage>
</organism>
<dbReference type="EMBL" id="FOWC01000002">
    <property type="protein sequence ID" value="SFO55010.1"/>
    <property type="molecule type" value="Genomic_DNA"/>
</dbReference>
<dbReference type="SUPFAM" id="SSF51735">
    <property type="entry name" value="NAD(P)-binding Rossmann-fold domains"/>
    <property type="match status" value="1"/>
</dbReference>
<dbReference type="Pfam" id="PF13460">
    <property type="entry name" value="NAD_binding_10"/>
    <property type="match status" value="1"/>
</dbReference>
<dbReference type="PANTHER" id="PTHR43162">
    <property type="match status" value="1"/>
</dbReference>
<dbReference type="PANTHER" id="PTHR43162:SF1">
    <property type="entry name" value="PRESTALK A DIFFERENTIATION PROTEIN A"/>
    <property type="match status" value="1"/>
</dbReference>
<evidence type="ECO:0000259" key="2">
    <source>
        <dbReference type="Pfam" id="PF13460"/>
    </source>
</evidence>
<evidence type="ECO:0000313" key="4">
    <source>
        <dbReference type="Proteomes" id="UP000199137"/>
    </source>
</evidence>
<sequence length="184" mass="19091">MIVVTGNIGRPLVRVLADAGEQVTAVSRRAAEVPEGVRQVVADLADPASLEPALTGAKALFLLLSGDLRAVGANPAGLIAKAADAGVRRIVLLSTLGVATRPFGRTRIAMRELEDVLRESGLDWVICGRAGSTPTRCGGRNPFARGSSPRRSAAPGCRSSIRRTSARSRRLACGTTGTSAAYTS</sequence>
<dbReference type="AlphaFoldDB" id="A0A1I5I4B0"/>
<reference evidence="3 4" key="1">
    <citation type="submission" date="2016-10" db="EMBL/GenBank/DDBJ databases">
        <authorList>
            <person name="de Groot N.N."/>
        </authorList>
    </citation>
    <scope>NUCLEOTIDE SEQUENCE [LARGE SCALE GENOMIC DNA]</scope>
    <source>
        <strain evidence="3 4">DSM 44637</strain>
    </source>
</reference>
<proteinExistence type="predicted"/>
<dbReference type="InterPro" id="IPR051604">
    <property type="entry name" value="Ergot_Alk_Oxidoreductase"/>
</dbReference>
<evidence type="ECO:0000313" key="3">
    <source>
        <dbReference type="EMBL" id="SFO55010.1"/>
    </source>
</evidence>
<dbReference type="Gene3D" id="3.40.50.720">
    <property type="entry name" value="NAD(P)-binding Rossmann-like Domain"/>
    <property type="match status" value="1"/>
</dbReference>
<gene>
    <name evidence="3" type="ORF">SAMN05421854_102240</name>
</gene>
<accession>A0A1I5I4B0</accession>
<feature type="region of interest" description="Disordered" evidence="1">
    <location>
        <begin position="138"/>
        <end position="160"/>
    </location>
</feature>
<protein>
    <submittedName>
        <fullName evidence="3">NAD(P)H-binding</fullName>
    </submittedName>
</protein>
<dbReference type="Proteomes" id="UP000199137">
    <property type="component" value="Unassembled WGS sequence"/>
</dbReference>
<name>A0A1I5I4B0_9PSEU</name>
<evidence type="ECO:0000256" key="1">
    <source>
        <dbReference type="SAM" id="MobiDB-lite"/>
    </source>
</evidence>
<dbReference type="InterPro" id="IPR036291">
    <property type="entry name" value="NAD(P)-bd_dom_sf"/>
</dbReference>
<dbReference type="InterPro" id="IPR016040">
    <property type="entry name" value="NAD(P)-bd_dom"/>
</dbReference>
<feature type="domain" description="NAD(P)-binding" evidence="2">
    <location>
        <begin position="5"/>
        <end position="127"/>
    </location>
</feature>
<dbReference type="STRING" id="112413.SAMN05421854_102240"/>